<name>A0AAU9XZ59_9CNID</name>
<gene>
    <name evidence="2" type="ORF">PMEA_00035423</name>
</gene>
<dbReference type="AlphaFoldDB" id="A0AAU9XZ59"/>
<proteinExistence type="predicted"/>
<accession>A0AAU9XZ59</accession>
<dbReference type="InterPro" id="IPR052613">
    <property type="entry name" value="LicD_transferase"/>
</dbReference>
<evidence type="ECO:0000259" key="1">
    <source>
        <dbReference type="Pfam" id="PF04991"/>
    </source>
</evidence>
<sequence>MKVCEEAGLYCELDDGSVLGAVKFGKVLPWGKDADIRFLLENYTAFLTLRSQFEAAGFRFIEVNGPERCADGRKTGERSSLIETIGELSCTA</sequence>
<dbReference type="EMBL" id="CALNXJ010000090">
    <property type="protein sequence ID" value="CAH3163168.1"/>
    <property type="molecule type" value="Genomic_DNA"/>
</dbReference>
<comment type="caution">
    <text evidence="2">The sequence shown here is derived from an EMBL/GenBank/DDBJ whole genome shotgun (WGS) entry which is preliminary data.</text>
</comment>
<dbReference type="PANTHER" id="PTHR13627">
    <property type="entry name" value="FUKUTIN RELATED PROTEIN"/>
    <property type="match status" value="1"/>
</dbReference>
<evidence type="ECO:0000313" key="2">
    <source>
        <dbReference type="EMBL" id="CAH3163168.1"/>
    </source>
</evidence>
<dbReference type="InterPro" id="IPR007074">
    <property type="entry name" value="LicD/FKTN/FKRP_NTP_transf"/>
</dbReference>
<organism evidence="2 3">
    <name type="scientific">Pocillopora meandrina</name>
    <dbReference type="NCBI Taxonomy" id="46732"/>
    <lineage>
        <taxon>Eukaryota</taxon>
        <taxon>Metazoa</taxon>
        <taxon>Cnidaria</taxon>
        <taxon>Anthozoa</taxon>
        <taxon>Hexacorallia</taxon>
        <taxon>Scleractinia</taxon>
        <taxon>Astrocoeniina</taxon>
        <taxon>Pocilloporidae</taxon>
        <taxon>Pocillopora</taxon>
    </lineage>
</organism>
<dbReference type="Pfam" id="PF04991">
    <property type="entry name" value="LicD"/>
    <property type="match status" value="1"/>
</dbReference>
<feature type="domain" description="LicD/FKTN/FKRP nucleotidyltransferase" evidence="1">
    <location>
        <begin position="4"/>
        <end position="52"/>
    </location>
</feature>
<dbReference type="Proteomes" id="UP001159428">
    <property type="component" value="Unassembled WGS sequence"/>
</dbReference>
<reference evidence="2 3" key="1">
    <citation type="submission" date="2022-05" db="EMBL/GenBank/DDBJ databases">
        <authorList>
            <consortium name="Genoscope - CEA"/>
            <person name="William W."/>
        </authorList>
    </citation>
    <scope>NUCLEOTIDE SEQUENCE [LARGE SCALE GENOMIC DNA]</scope>
</reference>
<dbReference type="PANTHER" id="PTHR13627:SF34">
    <property type="entry name" value="RIBITOL-5-PHOSPHATE TRANSFERASE"/>
    <property type="match status" value="1"/>
</dbReference>
<evidence type="ECO:0000313" key="3">
    <source>
        <dbReference type="Proteomes" id="UP001159428"/>
    </source>
</evidence>
<dbReference type="GO" id="GO:0009100">
    <property type="term" value="P:glycoprotein metabolic process"/>
    <property type="evidence" value="ECO:0007669"/>
    <property type="project" value="UniProtKB-ARBA"/>
</dbReference>
<protein>
    <recommendedName>
        <fullName evidence="1">LicD/FKTN/FKRP nucleotidyltransferase domain-containing protein</fullName>
    </recommendedName>
</protein>
<keyword evidence="3" id="KW-1185">Reference proteome</keyword>